<name>A0A4D4N5X3_STRAX</name>
<protein>
    <recommendedName>
        <fullName evidence="3">STAS domain-containing protein</fullName>
    </recommendedName>
</protein>
<dbReference type="RefSeq" id="WP_370628466.1">
    <property type="nucleotide sequence ID" value="NZ_BAABTN010000077.1"/>
</dbReference>
<evidence type="ECO:0008006" key="3">
    <source>
        <dbReference type="Google" id="ProtNLM"/>
    </source>
</evidence>
<dbReference type="AlphaFoldDB" id="A0A4D4N5X3"/>
<dbReference type="GeneID" id="41538113"/>
<organism evidence="1 2">
    <name type="scientific">Streptomyces avermitilis</name>
    <dbReference type="NCBI Taxonomy" id="33903"/>
    <lineage>
        <taxon>Bacteria</taxon>
        <taxon>Bacillati</taxon>
        <taxon>Actinomycetota</taxon>
        <taxon>Actinomycetes</taxon>
        <taxon>Kitasatosporales</taxon>
        <taxon>Streptomycetaceae</taxon>
        <taxon>Streptomyces</taxon>
    </lineage>
</organism>
<proteinExistence type="predicted"/>
<accession>A0A4D4N5X3</accession>
<sequence>MMLSHSIEHGVLVITLHTDPGIGRRAALSHEITDLVHAYSPLPVVIVLDMPEVGSATVSAILRAQRMCHHLGVLMSVSTHSAATRRILEANCDTGGTRLVVHARTDVAIAAAFTAAA</sequence>
<reference evidence="1 2" key="1">
    <citation type="submission" date="2019-04" db="EMBL/GenBank/DDBJ databases">
        <title>Draft genome sequences of Streptomyces avermitilis ATCC 31267.</title>
        <authorList>
            <person name="Komaki H."/>
            <person name="Tamura T."/>
            <person name="Hosoyama A."/>
        </authorList>
    </citation>
    <scope>NUCLEOTIDE SEQUENCE [LARGE SCALE GENOMIC DNA]</scope>
    <source>
        <strain evidence="1 2">ATCC 31267</strain>
    </source>
</reference>
<dbReference type="EMBL" id="BJHY01000001">
    <property type="protein sequence ID" value="GDY79256.1"/>
    <property type="molecule type" value="Genomic_DNA"/>
</dbReference>
<comment type="caution">
    <text evidence="1">The sequence shown here is derived from an EMBL/GenBank/DDBJ whole genome shotgun (WGS) entry which is preliminary data.</text>
</comment>
<gene>
    <name evidence="1" type="ORF">SAV31267_087410</name>
</gene>
<dbReference type="Proteomes" id="UP000299211">
    <property type="component" value="Unassembled WGS sequence"/>
</dbReference>
<evidence type="ECO:0000313" key="2">
    <source>
        <dbReference type="Proteomes" id="UP000299211"/>
    </source>
</evidence>
<evidence type="ECO:0000313" key="1">
    <source>
        <dbReference type="EMBL" id="GDY79256.1"/>
    </source>
</evidence>